<protein>
    <recommendedName>
        <fullName evidence="2">DUF7907 domain-containing protein</fullName>
    </recommendedName>
</protein>
<dbReference type="OrthoDB" id="3515453at2759"/>
<dbReference type="EMBL" id="ML977321">
    <property type="protein sequence ID" value="KAF2116093.1"/>
    <property type="molecule type" value="Genomic_DNA"/>
</dbReference>
<evidence type="ECO:0000313" key="4">
    <source>
        <dbReference type="Proteomes" id="UP000799770"/>
    </source>
</evidence>
<sequence>MKLALPTLALALAASTSAQDYNQSAPFNLVIVSENKTVDGDYLASCHSGAGIESLCLTNQPSTSKPDPTPASVYQFNTTDTGATPNATIGQSGYLTWELHGADFNVSSALAFYFSYSSNVVLPLFYPGIDYSTVVPVAFDSNNLMNIQDYVIDTVNPPTYGDEKAYYRWYACTTYYLGYTYVNLAWTLGEAAPQNPTCVKVDVKRVFV</sequence>
<gene>
    <name evidence="3" type="ORF">BDV96DRAFT_645439</name>
</gene>
<dbReference type="Proteomes" id="UP000799770">
    <property type="component" value="Unassembled WGS sequence"/>
</dbReference>
<keyword evidence="4" id="KW-1185">Reference proteome</keyword>
<accession>A0A6A5ZB22</accession>
<proteinExistence type="predicted"/>
<evidence type="ECO:0000313" key="3">
    <source>
        <dbReference type="EMBL" id="KAF2116093.1"/>
    </source>
</evidence>
<dbReference type="AlphaFoldDB" id="A0A6A5ZB22"/>
<reference evidence="3" key="1">
    <citation type="journal article" date="2020" name="Stud. Mycol.">
        <title>101 Dothideomycetes genomes: a test case for predicting lifestyles and emergence of pathogens.</title>
        <authorList>
            <person name="Haridas S."/>
            <person name="Albert R."/>
            <person name="Binder M."/>
            <person name="Bloem J."/>
            <person name="Labutti K."/>
            <person name="Salamov A."/>
            <person name="Andreopoulos B."/>
            <person name="Baker S."/>
            <person name="Barry K."/>
            <person name="Bills G."/>
            <person name="Bluhm B."/>
            <person name="Cannon C."/>
            <person name="Castanera R."/>
            <person name="Culley D."/>
            <person name="Daum C."/>
            <person name="Ezra D."/>
            <person name="Gonzalez J."/>
            <person name="Henrissat B."/>
            <person name="Kuo A."/>
            <person name="Liang C."/>
            <person name="Lipzen A."/>
            <person name="Lutzoni F."/>
            <person name="Magnuson J."/>
            <person name="Mondo S."/>
            <person name="Nolan M."/>
            <person name="Ohm R."/>
            <person name="Pangilinan J."/>
            <person name="Park H.-J."/>
            <person name="Ramirez L."/>
            <person name="Alfaro M."/>
            <person name="Sun H."/>
            <person name="Tritt A."/>
            <person name="Yoshinaga Y."/>
            <person name="Zwiers L.-H."/>
            <person name="Turgeon B."/>
            <person name="Goodwin S."/>
            <person name="Spatafora J."/>
            <person name="Crous P."/>
            <person name="Grigoriev I."/>
        </authorList>
    </citation>
    <scope>NUCLEOTIDE SEQUENCE</scope>
    <source>
        <strain evidence="3">CBS 627.86</strain>
    </source>
</reference>
<name>A0A6A5ZB22_9PLEO</name>
<keyword evidence="1" id="KW-0732">Signal</keyword>
<feature type="domain" description="DUF7907" evidence="2">
    <location>
        <begin position="24"/>
        <end position="206"/>
    </location>
</feature>
<organism evidence="3 4">
    <name type="scientific">Lophiotrema nucula</name>
    <dbReference type="NCBI Taxonomy" id="690887"/>
    <lineage>
        <taxon>Eukaryota</taxon>
        <taxon>Fungi</taxon>
        <taxon>Dikarya</taxon>
        <taxon>Ascomycota</taxon>
        <taxon>Pezizomycotina</taxon>
        <taxon>Dothideomycetes</taxon>
        <taxon>Pleosporomycetidae</taxon>
        <taxon>Pleosporales</taxon>
        <taxon>Lophiotremataceae</taxon>
        <taxon>Lophiotrema</taxon>
    </lineage>
</organism>
<dbReference type="Pfam" id="PF25484">
    <property type="entry name" value="DUF7907"/>
    <property type="match status" value="1"/>
</dbReference>
<dbReference type="InterPro" id="IPR057229">
    <property type="entry name" value="DUF7907"/>
</dbReference>
<evidence type="ECO:0000256" key="1">
    <source>
        <dbReference type="SAM" id="SignalP"/>
    </source>
</evidence>
<feature type="chain" id="PRO_5025504296" description="DUF7907 domain-containing protein" evidence="1">
    <location>
        <begin position="19"/>
        <end position="208"/>
    </location>
</feature>
<feature type="signal peptide" evidence="1">
    <location>
        <begin position="1"/>
        <end position="18"/>
    </location>
</feature>
<evidence type="ECO:0000259" key="2">
    <source>
        <dbReference type="Pfam" id="PF25484"/>
    </source>
</evidence>